<evidence type="ECO:0000313" key="2">
    <source>
        <dbReference type="Proteomes" id="UP000266723"/>
    </source>
</evidence>
<name>A0ABQ7ABA5_BRACR</name>
<gene>
    <name evidence="1" type="ORF">DY000_02056838</name>
</gene>
<keyword evidence="2" id="KW-1185">Reference proteome</keyword>
<accession>A0ABQ7ABA5</accession>
<comment type="caution">
    <text evidence="1">The sequence shown here is derived from an EMBL/GenBank/DDBJ whole genome shotgun (WGS) entry which is preliminary data.</text>
</comment>
<dbReference type="Proteomes" id="UP000266723">
    <property type="component" value="Unassembled WGS sequence"/>
</dbReference>
<evidence type="ECO:0008006" key="3">
    <source>
        <dbReference type="Google" id="ProtNLM"/>
    </source>
</evidence>
<organism evidence="1 2">
    <name type="scientific">Brassica cretica</name>
    <name type="common">Mustard</name>
    <dbReference type="NCBI Taxonomy" id="69181"/>
    <lineage>
        <taxon>Eukaryota</taxon>
        <taxon>Viridiplantae</taxon>
        <taxon>Streptophyta</taxon>
        <taxon>Embryophyta</taxon>
        <taxon>Tracheophyta</taxon>
        <taxon>Spermatophyta</taxon>
        <taxon>Magnoliopsida</taxon>
        <taxon>eudicotyledons</taxon>
        <taxon>Gunneridae</taxon>
        <taxon>Pentapetalae</taxon>
        <taxon>rosids</taxon>
        <taxon>malvids</taxon>
        <taxon>Brassicales</taxon>
        <taxon>Brassicaceae</taxon>
        <taxon>Brassiceae</taxon>
        <taxon>Brassica</taxon>
    </lineage>
</organism>
<protein>
    <recommendedName>
        <fullName evidence="3">Apple domain-containing protein</fullName>
    </recommendedName>
</protein>
<sequence>MNFTCCIQQQCNAMLFNPWNQQCSWLNTRMDNSFVVLPTHKPQPQAIPPGGASGKAMEEFWQRLKFHKHI</sequence>
<proteinExistence type="predicted"/>
<reference evidence="1 2" key="1">
    <citation type="journal article" date="2020" name="BMC Genomics">
        <title>Intraspecific diversification of the crop wild relative Brassica cretica Lam. using demographic model selection.</title>
        <authorList>
            <person name="Kioukis A."/>
            <person name="Michalopoulou V.A."/>
            <person name="Briers L."/>
            <person name="Pirintsos S."/>
            <person name="Studholme D.J."/>
            <person name="Pavlidis P."/>
            <person name="Sarris P.F."/>
        </authorList>
    </citation>
    <scope>NUCLEOTIDE SEQUENCE [LARGE SCALE GENOMIC DNA]</scope>
    <source>
        <strain evidence="2">cv. PFS-1207/04</strain>
    </source>
</reference>
<dbReference type="EMBL" id="QGKV02002055">
    <property type="protein sequence ID" value="KAF3494953.1"/>
    <property type="molecule type" value="Genomic_DNA"/>
</dbReference>
<evidence type="ECO:0000313" key="1">
    <source>
        <dbReference type="EMBL" id="KAF3494953.1"/>
    </source>
</evidence>